<sequence>MSVREVRIWKRTDGRQTPAILIDKNSAEYSLLLQNGGVATLDPDSAEVERRGYTKIMDSYGLMGILRLGR</sequence>
<keyword evidence="2" id="KW-1185">Reference proteome</keyword>
<dbReference type="EMBL" id="UYYB01011415">
    <property type="protein sequence ID" value="VDM69197.1"/>
    <property type="molecule type" value="Genomic_DNA"/>
</dbReference>
<evidence type="ECO:0000313" key="2">
    <source>
        <dbReference type="Proteomes" id="UP000270094"/>
    </source>
</evidence>
<evidence type="ECO:0000313" key="1">
    <source>
        <dbReference type="EMBL" id="VDM69197.1"/>
    </source>
</evidence>
<protein>
    <submittedName>
        <fullName evidence="1">Uncharacterized protein</fullName>
    </submittedName>
</protein>
<reference evidence="1 2" key="1">
    <citation type="submission" date="2018-11" db="EMBL/GenBank/DDBJ databases">
        <authorList>
            <consortium name="Pathogen Informatics"/>
        </authorList>
    </citation>
    <scope>NUCLEOTIDE SEQUENCE [LARGE SCALE GENOMIC DNA]</scope>
</reference>
<dbReference type="OrthoDB" id="5821499at2759"/>
<dbReference type="Proteomes" id="UP000270094">
    <property type="component" value="Unassembled WGS sequence"/>
</dbReference>
<organism evidence="1 2">
    <name type="scientific">Strongylus vulgaris</name>
    <name type="common">Blood worm</name>
    <dbReference type="NCBI Taxonomy" id="40348"/>
    <lineage>
        <taxon>Eukaryota</taxon>
        <taxon>Metazoa</taxon>
        <taxon>Ecdysozoa</taxon>
        <taxon>Nematoda</taxon>
        <taxon>Chromadorea</taxon>
        <taxon>Rhabditida</taxon>
        <taxon>Rhabditina</taxon>
        <taxon>Rhabditomorpha</taxon>
        <taxon>Strongyloidea</taxon>
        <taxon>Strongylidae</taxon>
        <taxon>Strongylus</taxon>
    </lineage>
</organism>
<gene>
    <name evidence="1" type="ORF">SVUK_LOCUS4195</name>
</gene>
<proteinExistence type="predicted"/>
<accession>A0A3P7IY98</accession>
<feature type="non-terminal residue" evidence="1">
    <location>
        <position position="70"/>
    </location>
</feature>
<dbReference type="AlphaFoldDB" id="A0A3P7IY98"/>
<name>A0A3P7IY98_STRVU</name>